<evidence type="ECO:0000313" key="4">
    <source>
        <dbReference type="EMBL" id="CTQ41254.1"/>
    </source>
</evidence>
<evidence type="ECO:0000259" key="3">
    <source>
        <dbReference type="PROSITE" id="PS50157"/>
    </source>
</evidence>
<reference evidence="4 5" key="3">
    <citation type="journal article" date="2016" name="Sci. Rep.">
        <title>Genome-wide diversity and gene expression profiling of Babesia microti isolates identify polymorphic genes that mediate host-pathogen interactions.</title>
        <authorList>
            <person name="Silva J.C."/>
            <person name="Cornillot E."/>
            <person name="McCracken C."/>
            <person name="Usmani-Brown S."/>
            <person name="Dwivedi A."/>
            <person name="Ifeonu O.O."/>
            <person name="Crabtree J."/>
            <person name="Gotia H.T."/>
            <person name="Virji A.Z."/>
            <person name="Reynes C."/>
            <person name="Colinge J."/>
            <person name="Kumar V."/>
            <person name="Lawres L."/>
            <person name="Pazzi J.E."/>
            <person name="Pablo J.V."/>
            <person name="Hung C."/>
            <person name="Brancato J."/>
            <person name="Kumari P."/>
            <person name="Orvis J."/>
            <person name="Tretina K."/>
            <person name="Chibucos M."/>
            <person name="Ott S."/>
            <person name="Sadzewicz L."/>
            <person name="Sengamalay N."/>
            <person name="Shetty A.C."/>
            <person name="Su Q."/>
            <person name="Tallon L."/>
            <person name="Fraser C.M."/>
            <person name="Frutos R."/>
            <person name="Molina D.M."/>
            <person name="Krause P.J."/>
            <person name="Ben Mamoun C."/>
        </authorList>
    </citation>
    <scope>NUCLEOTIDE SEQUENCE [LARGE SCALE GENOMIC DNA]</scope>
    <source>
        <strain evidence="4 5">RI</strain>
    </source>
</reference>
<name>A0A0K3ANE8_BABMR</name>
<dbReference type="InterPro" id="IPR054076">
    <property type="entry name" value="ZUO1-like_ZHD"/>
</dbReference>
<keyword evidence="5" id="KW-1185">Reference proteome</keyword>
<dbReference type="SUPFAM" id="SSF57667">
    <property type="entry name" value="beta-beta-alpha zinc fingers"/>
    <property type="match status" value="1"/>
</dbReference>
<keyword evidence="1" id="KW-0862">Zinc</keyword>
<dbReference type="Gene3D" id="1.10.287.110">
    <property type="entry name" value="DnaJ domain"/>
    <property type="match status" value="1"/>
</dbReference>
<dbReference type="RefSeq" id="XP_012649265.1">
    <property type="nucleotide sequence ID" value="XM_012793811.1"/>
</dbReference>
<dbReference type="InterPro" id="IPR036236">
    <property type="entry name" value="Znf_C2H2_sf"/>
</dbReference>
<organism evidence="4 5">
    <name type="scientific">Babesia microti (strain RI)</name>
    <dbReference type="NCBI Taxonomy" id="1133968"/>
    <lineage>
        <taxon>Eukaryota</taxon>
        <taxon>Sar</taxon>
        <taxon>Alveolata</taxon>
        <taxon>Apicomplexa</taxon>
        <taxon>Aconoidasida</taxon>
        <taxon>Piroplasmida</taxon>
        <taxon>Babesiidae</taxon>
        <taxon>Babesia</taxon>
    </lineage>
</organism>
<dbReference type="InterPro" id="IPR013087">
    <property type="entry name" value="Znf_C2H2_type"/>
</dbReference>
<dbReference type="Proteomes" id="UP000002899">
    <property type="component" value="Chromosome III"/>
</dbReference>
<dbReference type="InterPro" id="IPR036869">
    <property type="entry name" value="J_dom_sf"/>
</dbReference>
<dbReference type="EMBL" id="LN871598">
    <property type="protein sequence ID" value="CTQ41254.1"/>
    <property type="molecule type" value="Genomic_DNA"/>
</dbReference>
<dbReference type="PANTHER" id="PTHR44029">
    <property type="entry name" value="DNAJ HOMOLOG SUBFAMILY C MEMBER 21"/>
    <property type="match status" value="1"/>
</dbReference>
<dbReference type="AlphaFoldDB" id="A0A0K3ANE8"/>
<dbReference type="InterPro" id="IPR051964">
    <property type="entry name" value="Chaperone_stress_response"/>
</dbReference>
<dbReference type="Gene3D" id="3.30.160.60">
    <property type="entry name" value="Classic Zinc Finger"/>
    <property type="match status" value="1"/>
</dbReference>
<protein>
    <submittedName>
        <fullName evidence="4">DNAJA5, DnaJ homolog subfamily A member 5</fullName>
    </submittedName>
</protein>
<dbReference type="InterPro" id="IPR001623">
    <property type="entry name" value="DnaJ_domain"/>
</dbReference>
<dbReference type="Pfam" id="PF21884">
    <property type="entry name" value="ZUO1-like_ZHD"/>
    <property type="match status" value="1"/>
</dbReference>
<dbReference type="VEuPathDB" id="PiroplasmaDB:BMR1_03g03270"/>
<gene>
    <name evidence="4" type="ORF">BMR1_03g03270</name>
</gene>
<dbReference type="GO" id="GO:0008270">
    <property type="term" value="F:zinc ion binding"/>
    <property type="evidence" value="ECO:0007669"/>
    <property type="project" value="UniProtKB-KW"/>
</dbReference>
<evidence type="ECO:0000256" key="1">
    <source>
        <dbReference type="PROSITE-ProRule" id="PRU00042"/>
    </source>
</evidence>
<keyword evidence="1" id="KW-0479">Metal-binding</keyword>
<feature type="domain" description="C2H2-type" evidence="3">
    <location>
        <begin position="300"/>
        <end position="324"/>
    </location>
</feature>
<accession>A0A0K3ANE8</accession>
<dbReference type="Pfam" id="PF00226">
    <property type="entry name" value="DnaJ"/>
    <property type="match status" value="1"/>
</dbReference>
<dbReference type="OrthoDB" id="5894at2759"/>
<dbReference type="CDD" id="cd06257">
    <property type="entry name" value="DnaJ"/>
    <property type="match status" value="1"/>
</dbReference>
<dbReference type="KEGG" id="bmic:BMR1_03g03270"/>
<reference evidence="4 5" key="1">
    <citation type="journal article" date="2012" name="Nucleic Acids Res.">
        <title>Sequencing of the smallest Apicomplexan genome from the human pathogen Babesia microti.</title>
        <authorList>
            <person name="Cornillot E."/>
            <person name="Hadj-Kaddour K."/>
            <person name="Dassouli A."/>
            <person name="Noel B."/>
            <person name="Ranwez V."/>
            <person name="Vacherie B."/>
            <person name="Augagneur Y."/>
            <person name="Bres V."/>
            <person name="Duclos A."/>
            <person name="Randazzo S."/>
            <person name="Carcy B."/>
            <person name="Debierre-Grockiego F."/>
            <person name="Delbecq S."/>
            <person name="Moubri-Menage K."/>
            <person name="Shams-Eldin H."/>
            <person name="Usmani-Brown S."/>
            <person name="Bringaud F."/>
            <person name="Wincker P."/>
            <person name="Vivares C.P."/>
            <person name="Schwarz R.T."/>
            <person name="Schetters T.P."/>
            <person name="Krause P.J."/>
            <person name="Gorenflot A."/>
            <person name="Berry V."/>
            <person name="Barbe V."/>
            <person name="Ben Mamoun C."/>
        </authorList>
    </citation>
    <scope>NUCLEOTIDE SEQUENCE [LARGE SCALE GENOMIC DNA]</scope>
    <source>
        <strain evidence="4 5">RI</strain>
    </source>
</reference>
<keyword evidence="1" id="KW-0863">Zinc-finger</keyword>
<dbReference type="PROSITE" id="PS00636">
    <property type="entry name" value="DNAJ_1"/>
    <property type="match status" value="1"/>
</dbReference>
<dbReference type="PROSITE" id="PS00028">
    <property type="entry name" value="ZINC_FINGER_C2H2_1"/>
    <property type="match status" value="1"/>
</dbReference>
<dbReference type="PROSITE" id="PS50076">
    <property type="entry name" value="DNAJ_2"/>
    <property type="match status" value="1"/>
</dbReference>
<dbReference type="SMART" id="SM00271">
    <property type="entry name" value="DnaJ"/>
    <property type="match status" value="1"/>
</dbReference>
<evidence type="ECO:0000259" key="2">
    <source>
        <dbReference type="PROSITE" id="PS50076"/>
    </source>
</evidence>
<dbReference type="GO" id="GO:0005737">
    <property type="term" value="C:cytoplasm"/>
    <property type="evidence" value="ECO:0007669"/>
    <property type="project" value="TreeGrafter"/>
</dbReference>
<dbReference type="GeneID" id="24425300"/>
<dbReference type="PROSITE" id="PS50157">
    <property type="entry name" value="ZINC_FINGER_C2H2_2"/>
    <property type="match status" value="1"/>
</dbReference>
<sequence length="338" mass="40127">MDIAKQIESKICYYEILGIESGASESEIKKAYKQLALKIHPDKVEPENIALCTKVFQKIKDAYQCLSNPKDRKWYDSHRKLIIREVQEEESEGFKSNVNIWAYFGTCYNGFDDQPDGFFTVYRKLFDQIAEEELQFNTSVIYPSFGTSNSPWEITRAFYKFWLQFNTCRPFAKEYKLCDAENRQIRRLMERENKKNDTRLRKEFSDNIQKLCSLVKKRDPRVEQHSKEIGIAKSMQAIKLEKQKHAVEEVNKIARQEKLRAEYEYWLEMEKEKEKLIEQGQIFLDTDSISDKSDTSKKYYNCDPCNKIFKSEKQMESHIRSKKHMNVVKAQKQSQVDL</sequence>
<dbReference type="PRINTS" id="PR00625">
    <property type="entry name" value="JDOMAIN"/>
</dbReference>
<dbReference type="PANTHER" id="PTHR44029:SF1">
    <property type="entry name" value="DNAJ HOMOLOG SUBFAMILY C MEMBER 21"/>
    <property type="match status" value="1"/>
</dbReference>
<dbReference type="SUPFAM" id="SSF46565">
    <property type="entry name" value="Chaperone J-domain"/>
    <property type="match status" value="1"/>
</dbReference>
<dbReference type="InterPro" id="IPR018253">
    <property type="entry name" value="DnaJ_domain_CS"/>
</dbReference>
<evidence type="ECO:0000313" key="5">
    <source>
        <dbReference type="Proteomes" id="UP000002899"/>
    </source>
</evidence>
<dbReference type="Pfam" id="PF12874">
    <property type="entry name" value="zf-met"/>
    <property type="match status" value="1"/>
</dbReference>
<feature type="domain" description="J" evidence="2">
    <location>
        <begin position="12"/>
        <end position="79"/>
    </location>
</feature>
<reference evidence="4 5" key="2">
    <citation type="journal article" date="2013" name="PLoS ONE">
        <title>Whole genome mapping and re-organization of the nuclear and mitochondrial genomes of Babesia microti isolates.</title>
        <authorList>
            <person name="Cornillot E."/>
            <person name="Dassouli A."/>
            <person name="Garg A."/>
            <person name="Pachikara N."/>
            <person name="Randazzo S."/>
            <person name="Depoix D."/>
            <person name="Carcy B."/>
            <person name="Delbecq S."/>
            <person name="Frutos R."/>
            <person name="Silva J.C."/>
            <person name="Sutton R."/>
            <person name="Krause P.J."/>
            <person name="Mamoun C.B."/>
        </authorList>
    </citation>
    <scope>NUCLEOTIDE SEQUENCE [LARGE SCALE GENOMIC DNA]</scope>
    <source>
        <strain evidence="4 5">RI</strain>
    </source>
</reference>
<proteinExistence type="predicted"/>
<dbReference type="OMA" id="ACKKQFK"/>